<dbReference type="Proteomes" id="UP000184330">
    <property type="component" value="Unassembled WGS sequence"/>
</dbReference>
<reference evidence="1 2" key="1">
    <citation type="submission" date="2016-03" db="EMBL/GenBank/DDBJ databases">
        <authorList>
            <person name="Ploux O."/>
        </authorList>
    </citation>
    <scope>NUCLEOTIDE SEQUENCE [LARGE SCALE GENOMIC DNA]</scope>
    <source>
        <strain evidence="1 2">UAMH 11012</strain>
    </source>
</reference>
<evidence type="ECO:0000313" key="1">
    <source>
        <dbReference type="EMBL" id="CZR67243.1"/>
    </source>
</evidence>
<accession>A0A1L7XQD7</accession>
<dbReference type="AlphaFoldDB" id="A0A1L7XQD7"/>
<keyword evidence="2" id="KW-1185">Reference proteome</keyword>
<sequence>MEPPTKKQNTGDTFASLELARLADLDLAGDVSLNVDYEAIRTAFKNNPNGILSAIIQLHKTVASYQERTEEPKKQVEKPKNERQLLAELQKKRVGINKLKTECDELKALTSMSTPMDLPEYFTGEPEKLGQFLDAMATKHGDTFDSCENEEEKGIKKVGLIRDPEAII</sequence>
<dbReference type="EMBL" id="FJOG01000042">
    <property type="protein sequence ID" value="CZR67243.1"/>
    <property type="molecule type" value="Genomic_DNA"/>
</dbReference>
<protein>
    <submittedName>
        <fullName evidence="1">Uncharacterized protein</fullName>
    </submittedName>
</protein>
<gene>
    <name evidence="1" type="ORF">PAC_17142</name>
</gene>
<organism evidence="1 2">
    <name type="scientific">Phialocephala subalpina</name>
    <dbReference type="NCBI Taxonomy" id="576137"/>
    <lineage>
        <taxon>Eukaryota</taxon>
        <taxon>Fungi</taxon>
        <taxon>Dikarya</taxon>
        <taxon>Ascomycota</taxon>
        <taxon>Pezizomycotina</taxon>
        <taxon>Leotiomycetes</taxon>
        <taxon>Helotiales</taxon>
        <taxon>Mollisiaceae</taxon>
        <taxon>Phialocephala</taxon>
        <taxon>Phialocephala fortinii species complex</taxon>
    </lineage>
</organism>
<evidence type="ECO:0000313" key="2">
    <source>
        <dbReference type="Proteomes" id="UP000184330"/>
    </source>
</evidence>
<name>A0A1L7XQD7_9HELO</name>
<proteinExistence type="predicted"/>